<reference evidence="3 4" key="1">
    <citation type="submission" date="2019-02" db="EMBL/GenBank/DDBJ databases">
        <title>Deep-cultivation of Planctomycetes and their phenomic and genomic characterization uncovers novel biology.</title>
        <authorList>
            <person name="Wiegand S."/>
            <person name="Jogler M."/>
            <person name="Boedeker C."/>
            <person name="Pinto D."/>
            <person name="Vollmers J."/>
            <person name="Rivas-Marin E."/>
            <person name="Kohn T."/>
            <person name="Peeters S.H."/>
            <person name="Heuer A."/>
            <person name="Rast P."/>
            <person name="Oberbeckmann S."/>
            <person name="Bunk B."/>
            <person name="Jeske O."/>
            <person name="Meyerdierks A."/>
            <person name="Storesund J.E."/>
            <person name="Kallscheuer N."/>
            <person name="Luecker S."/>
            <person name="Lage O.M."/>
            <person name="Pohl T."/>
            <person name="Merkel B.J."/>
            <person name="Hornburger P."/>
            <person name="Mueller R.-W."/>
            <person name="Bruemmer F."/>
            <person name="Labrenz M."/>
            <person name="Spormann A.M."/>
            <person name="Op den Camp H."/>
            <person name="Overmann J."/>
            <person name="Amann R."/>
            <person name="Jetten M.S.M."/>
            <person name="Mascher T."/>
            <person name="Medema M.H."/>
            <person name="Devos D.P."/>
            <person name="Kaster A.-K."/>
            <person name="Ovreas L."/>
            <person name="Rohde M."/>
            <person name="Galperin M.Y."/>
            <person name="Jogler C."/>
        </authorList>
    </citation>
    <scope>NUCLEOTIDE SEQUENCE [LARGE SCALE GENOMIC DNA]</scope>
    <source>
        <strain evidence="3 4">K23_9</strain>
    </source>
</reference>
<dbReference type="EMBL" id="CP036526">
    <property type="protein sequence ID" value="QDT08413.1"/>
    <property type="molecule type" value="Genomic_DNA"/>
</dbReference>
<feature type="domain" description="Pyrrolo-quinoline quinone repeat" evidence="2">
    <location>
        <begin position="191"/>
        <end position="372"/>
    </location>
</feature>
<feature type="signal peptide" evidence="1">
    <location>
        <begin position="1"/>
        <end position="22"/>
    </location>
</feature>
<proteinExistence type="predicted"/>
<dbReference type="InterPro" id="IPR011047">
    <property type="entry name" value="Quinoprotein_ADH-like_sf"/>
</dbReference>
<dbReference type="Proteomes" id="UP000319817">
    <property type="component" value="Chromosome"/>
</dbReference>
<keyword evidence="4" id="KW-1185">Reference proteome</keyword>
<accession>A0A517NMU6</accession>
<dbReference type="Gene3D" id="2.130.10.10">
    <property type="entry name" value="YVTN repeat-like/Quinoprotein amine dehydrogenase"/>
    <property type="match status" value="2"/>
</dbReference>
<dbReference type="InterPro" id="IPR015943">
    <property type="entry name" value="WD40/YVTN_repeat-like_dom_sf"/>
</dbReference>
<gene>
    <name evidence="3" type="ORF">K239x_03520</name>
</gene>
<protein>
    <submittedName>
        <fullName evidence="3">Outer membrane biogenesis protein BamB</fullName>
    </submittedName>
</protein>
<dbReference type="InterPro" id="IPR002372">
    <property type="entry name" value="PQQ_rpt_dom"/>
</dbReference>
<evidence type="ECO:0000256" key="1">
    <source>
        <dbReference type="SAM" id="SignalP"/>
    </source>
</evidence>
<dbReference type="OrthoDB" id="244732at2"/>
<dbReference type="AlphaFoldDB" id="A0A517NMU6"/>
<dbReference type="PANTHER" id="PTHR34512">
    <property type="entry name" value="CELL SURFACE PROTEIN"/>
    <property type="match status" value="1"/>
</dbReference>
<evidence type="ECO:0000313" key="4">
    <source>
        <dbReference type="Proteomes" id="UP000319817"/>
    </source>
</evidence>
<evidence type="ECO:0000259" key="2">
    <source>
        <dbReference type="Pfam" id="PF13360"/>
    </source>
</evidence>
<name>A0A517NMU6_9BACT</name>
<evidence type="ECO:0000313" key="3">
    <source>
        <dbReference type="EMBL" id="QDT08413.1"/>
    </source>
</evidence>
<organism evidence="3 4">
    <name type="scientific">Stieleria marina</name>
    <dbReference type="NCBI Taxonomy" id="1930275"/>
    <lineage>
        <taxon>Bacteria</taxon>
        <taxon>Pseudomonadati</taxon>
        <taxon>Planctomycetota</taxon>
        <taxon>Planctomycetia</taxon>
        <taxon>Pirellulales</taxon>
        <taxon>Pirellulaceae</taxon>
        <taxon>Stieleria</taxon>
    </lineage>
</organism>
<dbReference type="PANTHER" id="PTHR34512:SF30">
    <property type="entry name" value="OUTER MEMBRANE PROTEIN ASSEMBLY FACTOR BAMB"/>
    <property type="match status" value="1"/>
</dbReference>
<dbReference type="Pfam" id="PF13360">
    <property type="entry name" value="PQQ_2"/>
    <property type="match status" value="1"/>
</dbReference>
<sequence length="419" mass="45102" precursor="true">MKTFLPCAIFIAILACPTEATAQTNQWPQFRGPTGDGQAVQTQAGAANVPTTIDSSVVTWSTPIHGKGWSSPVVWDNKIWLTTATEDGQKMSVVCVDATSGKILIDKVVCENPDPAFCHPMNSYATPTPILEAGRVYVHFGSYLTACLDMDTAETIWERRDLECDHHRGPASSPIIHGNKLFVAYDGFDVQYVVALDKNTGKTIWKTDRDIDYGTDNGDRMKAYCTGHIINVDGKEQLVYPSAVATIAYAPETGKAIWTAYHDGMNASARPIYHDGLVFITNGMGSMVAVAANGKGDVTGTHIAWSANKGVAKKSSQLIVDGLLYMISDDGIATCRDPKTGDLHWQKRIGGSYAASPVYAGGKLYLFSIEGNVTTLQPGIKFLALAESTLGDGFMASAAVVGDAMILRSKSALYRVENK</sequence>
<dbReference type="PROSITE" id="PS51257">
    <property type="entry name" value="PROKAR_LIPOPROTEIN"/>
    <property type="match status" value="1"/>
</dbReference>
<dbReference type="RefSeq" id="WP_145415962.1">
    <property type="nucleotide sequence ID" value="NZ_CP036526.1"/>
</dbReference>
<dbReference type="SUPFAM" id="SSF50998">
    <property type="entry name" value="Quinoprotein alcohol dehydrogenase-like"/>
    <property type="match status" value="1"/>
</dbReference>
<feature type="chain" id="PRO_5022110723" evidence="1">
    <location>
        <begin position="23"/>
        <end position="419"/>
    </location>
</feature>
<keyword evidence="1" id="KW-0732">Signal</keyword>